<evidence type="ECO:0000256" key="2">
    <source>
        <dbReference type="ARBA" id="ARBA00022475"/>
    </source>
</evidence>
<evidence type="ECO:0000313" key="8">
    <source>
        <dbReference type="Proteomes" id="UP000023842"/>
    </source>
</evidence>
<dbReference type="PANTHER" id="PTHR30250:SF11">
    <property type="entry name" value="O-ANTIGEN TRANSPORTER-RELATED"/>
    <property type="match status" value="1"/>
</dbReference>
<proteinExistence type="predicted"/>
<gene>
    <name evidence="7" type="ORF">AU05_09450</name>
</gene>
<keyword evidence="2" id="KW-1003">Cell membrane</keyword>
<organism evidence="7 8">
    <name type="scientific">Ectopseudomonas composti</name>
    <dbReference type="NCBI Taxonomy" id="658457"/>
    <lineage>
        <taxon>Bacteria</taxon>
        <taxon>Pseudomonadati</taxon>
        <taxon>Pseudomonadota</taxon>
        <taxon>Gammaproteobacteria</taxon>
        <taxon>Pseudomonadales</taxon>
        <taxon>Pseudomonadaceae</taxon>
        <taxon>Ectopseudomonas</taxon>
    </lineage>
</organism>
<evidence type="ECO:0000256" key="3">
    <source>
        <dbReference type="ARBA" id="ARBA00022692"/>
    </source>
</evidence>
<dbReference type="InterPro" id="IPR002797">
    <property type="entry name" value="Polysacc_synth"/>
</dbReference>
<feature type="transmembrane region" description="Helical" evidence="6">
    <location>
        <begin position="252"/>
        <end position="272"/>
    </location>
</feature>
<sequence>MFKGPIALSTLRTSLVLALRLVVQAGTLLLVARMLGAEYFGAFSSIAAIAVMLGCLSTFGTHLVLLRDVSRSDGDSTLTQSAVLNTALPTTLLCGCILFFAFLTILGGVSAASILPIGGLVAIGVSEILLLPLLALRAAELHGRGSVAASQMLLMLPLMLRLLVALFISIFSVSDALSAYVYGYLAVSVIVLATSMLAIRTPWPSVMAWRLPNREMLVTSGGFAAINLSRLAPLELDKALAGRLLALEAAGIYAAASRIVAAAVLPITAMNLSVLPRLFREEDSQSPQKRRLLAVMYTVALVLGMFLAVGLWLAAPVFPWLFGSDYQGVESIVKLLCLAIPGMTLRAVSGNVLMALGKPWLRIAFEACGMIVLTTMAIVLIGKSGANAMAIALICSEWSMAVGGAAFVGLHICRIRL</sequence>
<protein>
    <submittedName>
        <fullName evidence="7">Polysaccharide biosynthesis protein</fullName>
    </submittedName>
</protein>
<feature type="transmembrane region" description="Helical" evidence="6">
    <location>
        <begin position="292"/>
        <end position="312"/>
    </location>
</feature>
<keyword evidence="8" id="KW-1185">Reference proteome</keyword>
<feature type="transmembrane region" description="Helical" evidence="6">
    <location>
        <begin position="179"/>
        <end position="199"/>
    </location>
</feature>
<keyword evidence="5 6" id="KW-0472">Membrane</keyword>
<keyword evidence="3 6" id="KW-0812">Transmembrane</keyword>
<feature type="transmembrane region" description="Helical" evidence="6">
    <location>
        <begin position="363"/>
        <end position="382"/>
    </location>
</feature>
<comment type="subcellular location">
    <subcellularLocation>
        <location evidence="1">Cell membrane</location>
        <topology evidence="1">Multi-pass membrane protein</topology>
    </subcellularLocation>
</comment>
<dbReference type="InterPro" id="IPR050833">
    <property type="entry name" value="Poly_Biosynth_Transport"/>
</dbReference>
<feature type="transmembrane region" description="Helical" evidence="6">
    <location>
        <begin position="114"/>
        <end position="136"/>
    </location>
</feature>
<reference evidence="8" key="1">
    <citation type="journal article" date="2014" name="Genome Announc.">
        <title>Draft Genome Sequence of the algae degrading bacterium Pseudomonas mendocina AD6.</title>
        <authorList>
            <person name="Barney B.M."/>
            <person name="Lenneman E.M."/>
        </authorList>
    </citation>
    <scope>NUCLEOTIDE SEQUENCE [LARGE SCALE GENOMIC DNA]</scope>
    <source>
        <strain evidence="8">AD6</strain>
    </source>
</reference>
<dbReference type="EMBL" id="JFJN01000028">
    <property type="protein sequence ID" value="EZH81608.1"/>
    <property type="molecule type" value="Genomic_DNA"/>
</dbReference>
<feature type="transmembrane region" description="Helical" evidence="6">
    <location>
        <begin position="332"/>
        <end position="356"/>
    </location>
</feature>
<evidence type="ECO:0000256" key="4">
    <source>
        <dbReference type="ARBA" id="ARBA00022989"/>
    </source>
</evidence>
<keyword evidence="4 6" id="KW-1133">Transmembrane helix</keyword>
<dbReference type="PANTHER" id="PTHR30250">
    <property type="entry name" value="PST FAMILY PREDICTED COLANIC ACID TRANSPORTER"/>
    <property type="match status" value="1"/>
</dbReference>
<evidence type="ECO:0000313" key="7">
    <source>
        <dbReference type="EMBL" id="EZH81608.1"/>
    </source>
</evidence>
<comment type="caution">
    <text evidence="7">The sequence shown here is derived from an EMBL/GenBank/DDBJ whole genome shotgun (WGS) entry which is preliminary data.</text>
</comment>
<name>A0ABP3BXM1_9GAMM</name>
<feature type="transmembrane region" description="Helical" evidence="6">
    <location>
        <begin position="87"/>
        <end position="108"/>
    </location>
</feature>
<feature type="transmembrane region" description="Helical" evidence="6">
    <location>
        <begin position="148"/>
        <end position="173"/>
    </location>
</feature>
<accession>A0ABP3BXM1</accession>
<dbReference type="Proteomes" id="UP000023842">
    <property type="component" value="Unassembled WGS sequence"/>
</dbReference>
<evidence type="ECO:0000256" key="1">
    <source>
        <dbReference type="ARBA" id="ARBA00004651"/>
    </source>
</evidence>
<feature type="transmembrane region" description="Helical" evidence="6">
    <location>
        <begin position="41"/>
        <end position="66"/>
    </location>
</feature>
<dbReference type="Pfam" id="PF01943">
    <property type="entry name" value="Polysacc_synt"/>
    <property type="match status" value="1"/>
</dbReference>
<evidence type="ECO:0000256" key="5">
    <source>
        <dbReference type="ARBA" id="ARBA00023136"/>
    </source>
</evidence>
<evidence type="ECO:0000256" key="6">
    <source>
        <dbReference type="SAM" id="Phobius"/>
    </source>
</evidence>
<feature type="transmembrane region" description="Helical" evidence="6">
    <location>
        <begin position="388"/>
        <end position="413"/>
    </location>
</feature>